<evidence type="ECO:0000313" key="2">
    <source>
        <dbReference type="Proteomes" id="UP000236291"/>
    </source>
</evidence>
<dbReference type="EMBL" id="ASHM01062163">
    <property type="protein sequence ID" value="PNX90223.1"/>
    <property type="molecule type" value="Genomic_DNA"/>
</dbReference>
<sequence>VAVEVVVDVMVKDEMRRAERKRFEMVEGKER</sequence>
<dbReference type="Proteomes" id="UP000236291">
    <property type="component" value="Unassembled WGS sequence"/>
</dbReference>
<accession>A0A2K3MHG6</accession>
<protein>
    <submittedName>
        <fullName evidence="1">Uncharacterized protein</fullName>
    </submittedName>
</protein>
<comment type="caution">
    <text evidence="1">The sequence shown here is derived from an EMBL/GenBank/DDBJ whole genome shotgun (WGS) entry which is preliminary data.</text>
</comment>
<feature type="non-terminal residue" evidence="1">
    <location>
        <position position="1"/>
    </location>
</feature>
<name>A0A2K3MHG6_TRIPR</name>
<reference evidence="1 2" key="1">
    <citation type="journal article" date="2014" name="Am. J. Bot.">
        <title>Genome assembly and annotation for red clover (Trifolium pratense; Fabaceae).</title>
        <authorList>
            <person name="Istvanek J."/>
            <person name="Jaros M."/>
            <person name="Krenek A."/>
            <person name="Repkova J."/>
        </authorList>
    </citation>
    <scope>NUCLEOTIDE SEQUENCE [LARGE SCALE GENOMIC DNA]</scope>
    <source>
        <strain evidence="2">cv. Tatra</strain>
        <tissue evidence="1">Young leaves</tissue>
    </source>
</reference>
<proteinExistence type="predicted"/>
<organism evidence="1 2">
    <name type="scientific">Trifolium pratense</name>
    <name type="common">Red clover</name>
    <dbReference type="NCBI Taxonomy" id="57577"/>
    <lineage>
        <taxon>Eukaryota</taxon>
        <taxon>Viridiplantae</taxon>
        <taxon>Streptophyta</taxon>
        <taxon>Embryophyta</taxon>
        <taxon>Tracheophyta</taxon>
        <taxon>Spermatophyta</taxon>
        <taxon>Magnoliopsida</taxon>
        <taxon>eudicotyledons</taxon>
        <taxon>Gunneridae</taxon>
        <taxon>Pentapetalae</taxon>
        <taxon>rosids</taxon>
        <taxon>fabids</taxon>
        <taxon>Fabales</taxon>
        <taxon>Fabaceae</taxon>
        <taxon>Papilionoideae</taxon>
        <taxon>50 kb inversion clade</taxon>
        <taxon>NPAAA clade</taxon>
        <taxon>Hologalegina</taxon>
        <taxon>IRL clade</taxon>
        <taxon>Trifolieae</taxon>
        <taxon>Trifolium</taxon>
    </lineage>
</organism>
<reference evidence="1 2" key="2">
    <citation type="journal article" date="2017" name="Front. Plant Sci.">
        <title>Gene Classification and Mining of Molecular Markers Useful in Red Clover (Trifolium pratense) Breeding.</title>
        <authorList>
            <person name="Istvanek J."/>
            <person name="Dluhosova J."/>
            <person name="Dluhos P."/>
            <person name="Patkova L."/>
            <person name="Nedelnik J."/>
            <person name="Repkova J."/>
        </authorList>
    </citation>
    <scope>NUCLEOTIDE SEQUENCE [LARGE SCALE GENOMIC DNA]</scope>
    <source>
        <strain evidence="2">cv. Tatra</strain>
        <tissue evidence="1">Young leaves</tissue>
    </source>
</reference>
<gene>
    <name evidence="1" type="ORF">L195_g046346</name>
</gene>
<evidence type="ECO:0000313" key="1">
    <source>
        <dbReference type="EMBL" id="PNX90223.1"/>
    </source>
</evidence>
<dbReference type="AlphaFoldDB" id="A0A2K3MHG6"/>